<evidence type="ECO:0000313" key="4">
    <source>
        <dbReference type="EMBL" id="SJZ61450.1"/>
    </source>
</evidence>
<dbReference type="EMBL" id="FUXP01000001">
    <property type="protein sequence ID" value="SJZ61450.1"/>
    <property type="molecule type" value="Genomic_DNA"/>
</dbReference>
<evidence type="ECO:0000259" key="3">
    <source>
        <dbReference type="PROSITE" id="PS50222"/>
    </source>
</evidence>
<dbReference type="Pfam" id="PF13202">
    <property type="entry name" value="EF-hand_5"/>
    <property type="match status" value="2"/>
</dbReference>
<dbReference type="InterPro" id="IPR011992">
    <property type="entry name" value="EF-hand-dom_pair"/>
</dbReference>
<protein>
    <submittedName>
        <fullName evidence="4">EF hand</fullName>
    </submittedName>
</protein>
<name>A0A1T4M380_9GAMM</name>
<gene>
    <name evidence="4" type="ORF">SAMN02745674_00265</name>
</gene>
<accession>A0A1T4M380</accession>
<dbReference type="Gene3D" id="1.10.238.10">
    <property type="entry name" value="EF-hand"/>
    <property type="match status" value="1"/>
</dbReference>
<dbReference type="RefSeq" id="WP_234987669.1">
    <property type="nucleotide sequence ID" value="NZ_FUXP01000001.1"/>
</dbReference>
<reference evidence="4 5" key="1">
    <citation type="submission" date="2017-02" db="EMBL/GenBank/DDBJ databases">
        <authorList>
            <person name="Peterson S.W."/>
        </authorList>
    </citation>
    <scope>NUCLEOTIDE SEQUENCE [LARGE SCALE GENOMIC DNA]</scope>
    <source>
        <strain evidence="4 5">DSM 21749</strain>
    </source>
</reference>
<dbReference type="Proteomes" id="UP000190061">
    <property type="component" value="Unassembled WGS sequence"/>
</dbReference>
<dbReference type="PROSITE" id="PS00018">
    <property type="entry name" value="EF_HAND_1"/>
    <property type="match status" value="1"/>
</dbReference>
<dbReference type="PROSITE" id="PS50222">
    <property type="entry name" value="EF_HAND_2"/>
    <property type="match status" value="1"/>
</dbReference>
<feature type="compositionally biased region" description="Basic and acidic residues" evidence="1">
    <location>
        <begin position="26"/>
        <end position="37"/>
    </location>
</feature>
<sequence length="89" mass="9400">MKIAAMASALLLSLAVVTPVAAAEPPAKDRAAHESHKQATGAQDFAALDKNKDGSLSKEEMAKHPMAAHFGMMDADKNGELSKSEYESM</sequence>
<feature type="signal peptide" evidence="2">
    <location>
        <begin position="1"/>
        <end position="22"/>
    </location>
</feature>
<feature type="compositionally biased region" description="Basic and acidic residues" evidence="1">
    <location>
        <begin position="74"/>
        <end position="89"/>
    </location>
</feature>
<organism evidence="4 5">
    <name type="scientific">Lysobacter spongiicola DSM 21749</name>
    <dbReference type="NCBI Taxonomy" id="1122188"/>
    <lineage>
        <taxon>Bacteria</taxon>
        <taxon>Pseudomonadati</taxon>
        <taxon>Pseudomonadota</taxon>
        <taxon>Gammaproteobacteria</taxon>
        <taxon>Lysobacterales</taxon>
        <taxon>Lysobacteraceae</taxon>
        <taxon>Novilysobacter</taxon>
    </lineage>
</organism>
<proteinExistence type="predicted"/>
<dbReference type="InterPro" id="IPR018247">
    <property type="entry name" value="EF_Hand_1_Ca_BS"/>
</dbReference>
<feature type="domain" description="EF-hand" evidence="3">
    <location>
        <begin position="61"/>
        <end position="89"/>
    </location>
</feature>
<dbReference type="GO" id="GO:0005509">
    <property type="term" value="F:calcium ion binding"/>
    <property type="evidence" value="ECO:0007669"/>
    <property type="project" value="InterPro"/>
</dbReference>
<evidence type="ECO:0000256" key="1">
    <source>
        <dbReference type="SAM" id="MobiDB-lite"/>
    </source>
</evidence>
<feature type="compositionally biased region" description="Basic and acidic residues" evidence="1">
    <location>
        <begin position="47"/>
        <end position="63"/>
    </location>
</feature>
<dbReference type="STRING" id="1122188.SAMN02745674_00265"/>
<feature type="chain" id="PRO_5012391306" evidence="2">
    <location>
        <begin position="23"/>
        <end position="89"/>
    </location>
</feature>
<keyword evidence="5" id="KW-1185">Reference proteome</keyword>
<evidence type="ECO:0000256" key="2">
    <source>
        <dbReference type="SAM" id="SignalP"/>
    </source>
</evidence>
<dbReference type="SUPFAM" id="SSF47473">
    <property type="entry name" value="EF-hand"/>
    <property type="match status" value="1"/>
</dbReference>
<dbReference type="AlphaFoldDB" id="A0A1T4M380"/>
<feature type="region of interest" description="Disordered" evidence="1">
    <location>
        <begin position="22"/>
        <end position="89"/>
    </location>
</feature>
<keyword evidence="2" id="KW-0732">Signal</keyword>
<evidence type="ECO:0000313" key="5">
    <source>
        <dbReference type="Proteomes" id="UP000190061"/>
    </source>
</evidence>
<dbReference type="InterPro" id="IPR002048">
    <property type="entry name" value="EF_hand_dom"/>
</dbReference>